<dbReference type="SFLD" id="SFLDG01129">
    <property type="entry name" value="C1.5:_HAD__Beta-PGM__Phosphata"/>
    <property type="match status" value="1"/>
</dbReference>
<dbReference type="SUPFAM" id="SSF56784">
    <property type="entry name" value="HAD-like"/>
    <property type="match status" value="1"/>
</dbReference>
<dbReference type="Pfam" id="PF00702">
    <property type="entry name" value="Hydrolase"/>
    <property type="match status" value="1"/>
</dbReference>
<dbReference type="NCBIfam" id="TIGR01509">
    <property type="entry name" value="HAD-SF-IA-v3"/>
    <property type="match status" value="1"/>
</dbReference>
<dbReference type="Gene3D" id="3.40.50.1000">
    <property type="entry name" value="HAD superfamily/HAD-like"/>
    <property type="match status" value="1"/>
</dbReference>
<dbReference type="InterPro" id="IPR036412">
    <property type="entry name" value="HAD-like_sf"/>
</dbReference>
<evidence type="ECO:0000313" key="2">
    <source>
        <dbReference type="Proteomes" id="UP000295444"/>
    </source>
</evidence>
<keyword evidence="2" id="KW-1185">Reference proteome</keyword>
<dbReference type="PANTHER" id="PTHR18901">
    <property type="entry name" value="2-DEOXYGLUCOSE-6-PHOSPHATE PHOSPHATASE 2"/>
    <property type="match status" value="1"/>
</dbReference>
<evidence type="ECO:0000313" key="1">
    <source>
        <dbReference type="EMBL" id="TDP95130.1"/>
    </source>
</evidence>
<dbReference type="AlphaFoldDB" id="A0A4R6S5V4"/>
<dbReference type="CDD" id="cd07505">
    <property type="entry name" value="HAD_BPGM-like"/>
    <property type="match status" value="1"/>
</dbReference>
<name>A0A4R6S5V4_LABRH</name>
<dbReference type="SFLD" id="SFLDS00003">
    <property type="entry name" value="Haloacid_Dehalogenase"/>
    <property type="match status" value="1"/>
</dbReference>
<dbReference type="InterPro" id="IPR006439">
    <property type="entry name" value="HAD-SF_hydro_IA"/>
</dbReference>
<dbReference type="EMBL" id="SNXZ01000005">
    <property type="protein sequence ID" value="TDP95130.1"/>
    <property type="molecule type" value="Genomic_DNA"/>
</dbReference>
<organism evidence="1 2">
    <name type="scientific">Labedaea rhizosphaerae</name>
    <dbReference type="NCBI Taxonomy" id="598644"/>
    <lineage>
        <taxon>Bacteria</taxon>
        <taxon>Bacillati</taxon>
        <taxon>Actinomycetota</taxon>
        <taxon>Actinomycetes</taxon>
        <taxon>Pseudonocardiales</taxon>
        <taxon>Pseudonocardiaceae</taxon>
        <taxon>Labedaea</taxon>
    </lineage>
</organism>
<dbReference type="InterPro" id="IPR023214">
    <property type="entry name" value="HAD_sf"/>
</dbReference>
<dbReference type="Proteomes" id="UP000295444">
    <property type="component" value="Unassembled WGS sequence"/>
</dbReference>
<dbReference type="GO" id="GO:0016787">
    <property type="term" value="F:hydrolase activity"/>
    <property type="evidence" value="ECO:0007669"/>
    <property type="project" value="UniProtKB-KW"/>
</dbReference>
<dbReference type="PANTHER" id="PTHR18901:SF38">
    <property type="entry name" value="PSEUDOURIDINE-5'-PHOSPHATASE"/>
    <property type="match status" value="1"/>
</dbReference>
<protein>
    <submittedName>
        <fullName evidence="1">HAD superfamily hydrolase (TIGR01509 family)</fullName>
    </submittedName>
</protein>
<keyword evidence="1" id="KW-0378">Hydrolase</keyword>
<proteinExistence type="predicted"/>
<reference evidence="1 2" key="1">
    <citation type="submission" date="2019-03" db="EMBL/GenBank/DDBJ databases">
        <title>Genomic Encyclopedia of Type Strains, Phase IV (KMG-IV): sequencing the most valuable type-strain genomes for metagenomic binning, comparative biology and taxonomic classification.</title>
        <authorList>
            <person name="Goeker M."/>
        </authorList>
    </citation>
    <scope>NUCLEOTIDE SEQUENCE [LARGE SCALE GENOMIC DNA]</scope>
    <source>
        <strain evidence="1 2">DSM 45361</strain>
    </source>
</reference>
<dbReference type="Gene3D" id="1.10.150.240">
    <property type="entry name" value="Putative phosphatase, domain 2"/>
    <property type="match status" value="1"/>
</dbReference>
<gene>
    <name evidence="1" type="ORF">EV186_105362</name>
</gene>
<sequence>MPDAVLWDMDGTLVDSEKLWDIPLFEITRELGGELSAETRAAMVGSNIPTTLDLIFAEVGVTPTPSQRREITERIDRRMLELFVDGLEWRPGAQEALKAVRATGVPMALVTSTERALTDVALATIGRDLFDVTVCGDEVDGRHKPQPEPYLRASRMLDVDPAACVAVEDSPTGIAAATGAGCAVLAIPCEVPIEPAQGRVVRDSLVGVDLTVLADVLAAARQPVG</sequence>
<dbReference type="InterPro" id="IPR023198">
    <property type="entry name" value="PGP-like_dom2"/>
</dbReference>
<comment type="caution">
    <text evidence="1">The sequence shown here is derived from an EMBL/GenBank/DDBJ whole genome shotgun (WGS) entry which is preliminary data.</text>
</comment>
<accession>A0A4R6S5V4</accession>